<comment type="caution">
    <text evidence="13">The sequence shown here is derived from an EMBL/GenBank/DDBJ whole genome shotgun (WGS) entry which is preliminary data.</text>
</comment>
<sequence>MAPSRKKRVTAGGQHPSQGQHGCTPTNSSLCRTISNPPNRSNVIGNESTPSNSLLPNTISNPSITSNVIDNVSTTPNESTTVEPVNSEEEAHKNPPEHMKAEDWAKLCGHFESEEFKVRSVANKNNRDKLEVSHTSGSKSYCQRIFEMELLEEDLEKDLNENIEANLDENSEQMHEDPIELKLYFDTHHKKDGTWTHPQAQENYEQMKALCKQAIDEGTEISGRQILEKVLKSKSGYARGLGYEMKPISSKDLEFEAILQAEKMTAEKRTNELTEQIKNQEEQIKSQQATINDLRESQNQLKALFEEFVLQRRSEGNATLVTLFNYFFTISRKASNKKRLPPEAAGGWPVIGHLPLLAGSQPRHITLGNLADQMGQIFTIKIGVHRVLVVNNSELARECLTTNDKAFANRPKALAMEILGYNYFMVGTSPYGEYWRQIRKIVSLGLLSNQRLGMLKHVREAEVKASIEGLYNEWIKNKNNSSQVLVELKRWFWDVSLNVIFKMVTGKRYAEPKKGDEGRDSDDEWRYAMRDFFKLTGKFVVSDAFPFQRCLDLGGMRR</sequence>
<accession>A0A6A6NH35</accession>
<evidence type="ECO:0000256" key="6">
    <source>
        <dbReference type="ARBA" id="ARBA00022989"/>
    </source>
</evidence>
<dbReference type="Proteomes" id="UP000467840">
    <property type="component" value="Chromosome 5"/>
</dbReference>
<keyword evidence="9" id="KW-0503">Monooxygenase</keyword>
<evidence type="ECO:0000256" key="3">
    <source>
        <dbReference type="ARBA" id="ARBA00022617"/>
    </source>
</evidence>
<evidence type="ECO:0000313" key="13">
    <source>
        <dbReference type="EMBL" id="KAF2324463.1"/>
    </source>
</evidence>
<evidence type="ECO:0000256" key="2">
    <source>
        <dbReference type="ARBA" id="ARBA00004370"/>
    </source>
</evidence>
<dbReference type="InterPro" id="IPR001128">
    <property type="entry name" value="Cyt_P450"/>
</dbReference>
<dbReference type="InterPro" id="IPR004252">
    <property type="entry name" value="Probable_transposase_24"/>
</dbReference>
<dbReference type="Pfam" id="PF03004">
    <property type="entry name" value="Transposase_24"/>
    <property type="match status" value="1"/>
</dbReference>
<keyword evidence="6" id="KW-1133">Transmembrane helix</keyword>
<evidence type="ECO:0008006" key="15">
    <source>
        <dbReference type="Google" id="ProtNLM"/>
    </source>
</evidence>
<feature type="compositionally biased region" description="Polar residues" evidence="12">
    <location>
        <begin position="15"/>
        <end position="84"/>
    </location>
</feature>
<dbReference type="GO" id="GO:0020037">
    <property type="term" value="F:heme binding"/>
    <property type="evidence" value="ECO:0007669"/>
    <property type="project" value="InterPro"/>
</dbReference>
<feature type="coiled-coil region" evidence="11">
    <location>
        <begin position="263"/>
        <end position="304"/>
    </location>
</feature>
<evidence type="ECO:0000256" key="10">
    <source>
        <dbReference type="ARBA" id="ARBA00023136"/>
    </source>
</evidence>
<dbReference type="SUPFAM" id="SSF48264">
    <property type="entry name" value="Cytochrome P450"/>
    <property type="match status" value="1"/>
</dbReference>
<dbReference type="PRINTS" id="PR00463">
    <property type="entry name" value="EP450I"/>
</dbReference>
<keyword evidence="14" id="KW-1185">Reference proteome</keyword>
<dbReference type="InterPro" id="IPR036396">
    <property type="entry name" value="Cyt_P450_sf"/>
</dbReference>
<name>A0A6A6NH35_HEVBR</name>
<dbReference type="EMBL" id="JAAGAX010000001">
    <property type="protein sequence ID" value="KAF2324463.1"/>
    <property type="molecule type" value="Genomic_DNA"/>
</dbReference>
<evidence type="ECO:0000256" key="12">
    <source>
        <dbReference type="SAM" id="MobiDB-lite"/>
    </source>
</evidence>
<keyword evidence="5" id="KW-0479">Metal-binding</keyword>
<feature type="compositionally biased region" description="Basic and acidic residues" evidence="12">
    <location>
        <begin position="89"/>
        <end position="98"/>
    </location>
</feature>
<evidence type="ECO:0000256" key="1">
    <source>
        <dbReference type="ARBA" id="ARBA00001971"/>
    </source>
</evidence>
<dbReference type="AlphaFoldDB" id="A0A6A6NH35"/>
<comment type="cofactor">
    <cofactor evidence="1">
        <name>heme</name>
        <dbReference type="ChEBI" id="CHEBI:30413"/>
    </cofactor>
</comment>
<evidence type="ECO:0000256" key="8">
    <source>
        <dbReference type="ARBA" id="ARBA00023004"/>
    </source>
</evidence>
<keyword evidence="8" id="KW-0408">Iron</keyword>
<keyword evidence="11" id="KW-0175">Coiled coil</keyword>
<dbReference type="Gene3D" id="1.10.630.10">
    <property type="entry name" value="Cytochrome P450"/>
    <property type="match status" value="1"/>
</dbReference>
<dbReference type="Pfam" id="PF00067">
    <property type="entry name" value="p450"/>
    <property type="match status" value="1"/>
</dbReference>
<gene>
    <name evidence="13" type="ORF">GH714_014482</name>
</gene>
<evidence type="ECO:0000256" key="9">
    <source>
        <dbReference type="ARBA" id="ARBA00023033"/>
    </source>
</evidence>
<dbReference type="InterPro" id="IPR050651">
    <property type="entry name" value="Plant_Cytochrome_P450_Monoox"/>
</dbReference>
<keyword evidence="3" id="KW-0349">Heme</keyword>
<dbReference type="PANTHER" id="PTHR47947">
    <property type="entry name" value="CYTOCHROME P450 82C3-RELATED"/>
    <property type="match status" value="1"/>
</dbReference>
<proteinExistence type="predicted"/>
<evidence type="ECO:0000313" key="14">
    <source>
        <dbReference type="Proteomes" id="UP000467840"/>
    </source>
</evidence>
<keyword evidence="7" id="KW-0560">Oxidoreductase</keyword>
<dbReference type="PANTHER" id="PTHR47947:SF26">
    <property type="entry name" value="CYTOCHROME P450"/>
    <property type="match status" value="1"/>
</dbReference>
<organism evidence="13 14">
    <name type="scientific">Hevea brasiliensis</name>
    <name type="common">Para rubber tree</name>
    <name type="synonym">Siphonia brasiliensis</name>
    <dbReference type="NCBI Taxonomy" id="3981"/>
    <lineage>
        <taxon>Eukaryota</taxon>
        <taxon>Viridiplantae</taxon>
        <taxon>Streptophyta</taxon>
        <taxon>Embryophyta</taxon>
        <taxon>Tracheophyta</taxon>
        <taxon>Spermatophyta</taxon>
        <taxon>Magnoliopsida</taxon>
        <taxon>eudicotyledons</taxon>
        <taxon>Gunneridae</taxon>
        <taxon>Pentapetalae</taxon>
        <taxon>rosids</taxon>
        <taxon>fabids</taxon>
        <taxon>Malpighiales</taxon>
        <taxon>Euphorbiaceae</taxon>
        <taxon>Crotonoideae</taxon>
        <taxon>Micrandreae</taxon>
        <taxon>Hevea</taxon>
    </lineage>
</organism>
<dbReference type="GO" id="GO:0016020">
    <property type="term" value="C:membrane"/>
    <property type="evidence" value="ECO:0007669"/>
    <property type="project" value="UniProtKB-SubCell"/>
</dbReference>
<dbReference type="GO" id="GO:0016705">
    <property type="term" value="F:oxidoreductase activity, acting on paired donors, with incorporation or reduction of molecular oxygen"/>
    <property type="evidence" value="ECO:0007669"/>
    <property type="project" value="InterPro"/>
</dbReference>
<evidence type="ECO:0000256" key="4">
    <source>
        <dbReference type="ARBA" id="ARBA00022692"/>
    </source>
</evidence>
<protein>
    <recommendedName>
        <fullName evidence="15">Cytochrome P450</fullName>
    </recommendedName>
</protein>
<keyword evidence="10" id="KW-0472">Membrane</keyword>
<keyword evidence="4" id="KW-0812">Transmembrane</keyword>
<evidence type="ECO:0000256" key="11">
    <source>
        <dbReference type="SAM" id="Coils"/>
    </source>
</evidence>
<evidence type="ECO:0000256" key="7">
    <source>
        <dbReference type="ARBA" id="ARBA00023002"/>
    </source>
</evidence>
<dbReference type="GO" id="GO:0005506">
    <property type="term" value="F:iron ion binding"/>
    <property type="evidence" value="ECO:0007669"/>
    <property type="project" value="InterPro"/>
</dbReference>
<dbReference type="InterPro" id="IPR002401">
    <property type="entry name" value="Cyt_P450_E_grp-I"/>
</dbReference>
<comment type="subcellular location">
    <subcellularLocation>
        <location evidence="2">Membrane</location>
    </subcellularLocation>
</comment>
<dbReference type="GO" id="GO:0004497">
    <property type="term" value="F:monooxygenase activity"/>
    <property type="evidence" value="ECO:0007669"/>
    <property type="project" value="UniProtKB-KW"/>
</dbReference>
<reference evidence="13 14" key="1">
    <citation type="journal article" date="2020" name="Mol. Plant">
        <title>The Chromosome-Based Rubber Tree Genome Provides New Insights into Spurge Genome Evolution and Rubber Biosynthesis.</title>
        <authorList>
            <person name="Liu J."/>
            <person name="Shi C."/>
            <person name="Shi C.C."/>
            <person name="Li W."/>
            <person name="Zhang Q.J."/>
            <person name="Zhang Y."/>
            <person name="Li K."/>
            <person name="Lu H.F."/>
            <person name="Shi C."/>
            <person name="Zhu S.T."/>
            <person name="Xiao Z.Y."/>
            <person name="Nan H."/>
            <person name="Yue Y."/>
            <person name="Zhu X.G."/>
            <person name="Wu Y."/>
            <person name="Hong X.N."/>
            <person name="Fan G.Y."/>
            <person name="Tong Y."/>
            <person name="Zhang D."/>
            <person name="Mao C.L."/>
            <person name="Liu Y.L."/>
            <person name="Hao S.J."/>
            <person name="Liu W.Q."/>
            <person name="Lv M.Q."/>
            <person name="Zhang H.B."/>
            <person name="Liu Y."/>
            <person name="Hu-Tang G.R."/>
            <person name="Wang J.P."/>
            <person name="Wang J.H."/>
            <person name="Sun Y.H."/>
            <person name="Ni S.B."/>
            <person name="Chen W.B."/>
            <person name="Zhang X.C."/>
            <person name="Jiao Y.N."/>
            <person name="Eichler E.E."/>
            <person name="Li G.H."/>
            <person name="Liu X."/>
            <person name="Gao L.Z."/>
        </authorList>
    </citation>
    <scope>NUCLEOTIDE SEQUENCE [LARGE SCALE GENOMIC DNA]</scope>
    <source>
        <strain evidence="14">cv. GT1</strain>
        <tissue evidence="13">Leaf</tissue>
    </source>
</reference>
<feature type="region of interest" description="Disordered" evidence="12">
    <location>
        <begin position="1"/>
        <end position="98"/>
    </location>
</feature>
<evidence type="ECO:0000256" key="5">
    <source>
        <dbReference type="ARBA" id="ARBA00022723"/>
    </source>
</evidence>